<evidence type="ECO:0000313" key="2">
    <source>
        <dbReference type="EMBL" id="AAF79684.1"/>
    </source>
</evidence>
<reference evidence="2" key="2">
    <citation type="submission" date="2000-05" db="EMBL/GenBank/DDBJ databases">
        <title>Genomic sequence for Arabidopsis thaliana BAC F9C16 from chromosome I.</title>
        <authorList>
            <person name="Shinn P."/>
            <person name="Brooks S."/>
            <person name="Buehler E."/>
            <person name="Chao Q."/>
            <person name="Johnson-Hopson C."/>
            <person name="Khan S."/>
            <person name="Kieleczawa J."/>
            <person name="Kim C."/>
            <person name="Altafi H."/>
            <person name="Bei Q."/>
            <person name="Chin C."/>
            <person name="Chiou J."/>
            <person name="Choi E."/>
            <person name="Conn L."/>
            <person name="Conway A."/>
            <person name="Gonzales A."/>
            <person name="Hansen N."/>
            <person name="Howing B."/>
            <person name="Koo T."/>
            <person name="Lam B."/>
            <person name="Lee J."/>
            <person name="Lenz C."/>
            <person name="Li J."/>
            <person name="Liu A."/>
            <person name="Liu K."/>
            <person name="Liu S."/>
            <person name="Mukharsky N."/>
            <person name="Nguyen M."/>
            <person name="Palm C."/>
            <person name="Pham P."/>
            <person name="Sakano H."/>
            <person name="Schwartz J."/>
            <person name="Southwick A."/>
            <person name="Thaveri A."/>
            <person name="Toriumi M."/>
            <person name="Vaysberg M."/>
            <person name="Yu G."/>
            <person name="Federspiel N.A."/>
            <person name="Theologis A."/>
            <person name="Ecker J.R."/>
        </authorList>
    </citation>
    <scope>NUCLEOTIDE SEQUENCE</scope>
</reference>
<reference evidence="2" key="3">
    <citation type="submission" date="2000-06" db="EMBL/GenBank/DDBJ databases">
        <authorList>
            <person name="Cheuk R."/>
            <person name="Shinn P."/>
            <person name="Brooks S."/>
            <person name="Buehler E."/>
            <person name="Chao Q."/>
            <person name="Johnson-Hopson C."/>
            <person name="Khan S."/>
            <person name="Kim C."/>
            <person name="Altafi H."/>
            <person name="Bei B."/>
            <person name="Chin C."/>
            <person name="Chiou J."/>
            <person name="Choi E."/>
            <person name="Conn L."/>
            <person name="Conway A."/>
            <person name="Gonzalez A."/>
            <person name="Hansen N."/>
            <person name="Howing B."/>
            <person name="Koo T."/>
            <person name="Lam B."/>
            <person name="Lee J."/>
            <person name="Lenz C."/>
            <person name="Li J."/>
            <person name="Liu A."/>
            <person name="Liu J."/>
            <person name="Liu S."/>
            <person name="Mukharsky N."/>
            <person name="Nguyen M."/>
            <person name="Palm C."/>
            <person name="Pham P."/>
            <person name="Sakano H."/>
            <person name="Schwartz J."/>
            <person name="Southwick A."/>
            <person name="Thaveri A."/>
            <person name="Toriumi M."/>
            <person name="Vaysberg M."/>
            <person name="Yu G."/>
            <person name="Davis R."/>
            <person name="Federspiel N."/>
            <person name="Theologis A."/>
            <person name="Ecker J."/>
        </authorList>
    </citation>
    <scope>NUCLEOTIDE SEQUENCE</scope>
</reference>
<feature type="compositionally biased region" description="Basic and acidic residues" evidence="1">
    <location>
        <begin position="355"/>
        <end position="368"/>
    </location>
</feature>
<dbReference type="AlphaFoldDB" id="Q9LP02"/>
<name>Q9LP02_ARATH</name>
<reference key="1">
    <citation type="journal article" date="2000" name="Nature">
        <title>Sequence and analysis of chromosome 1 of the plant Arabidopsis thaliana.</title>
        <authorList>
            <person name="Theologis A."/>
            <person name="Ecker J.R."/>
            <person name="Palm C.J."/>
            <person name="Federspiel N.A."/>
            <person name="Kaul S."/>
            <person name="White O."/>
            <person name="Alonso J."/>
            <person name="Altafi H."/>
            <person name="Araujo R."/>
            <person name="Bowman C.L."/>
            <person name="Brooks S.Y."/>
            <person name="Buehler E."/>
            <person name="Chan A."/>
            <person name="Chao Q."/>
            <person name="Chen H."/>
            <person name="Cheuk R.F."/>
            <person name="Chin C.W."/>
            <person name="Chung M.K."/>
            <person name="Conn L."/>
            <person name="Conway A.B."/>
            <person name="Conway A.R."/>
            <person name="Creasy T.H."/>
            <person name="Dewar K."/>
            <person name="Dunn P."/>
            <person name="Etgu P."/>
            <person name="Feldblyum T.V."/>
            <person name="Feng J."/>
            <person name="Fong B."/>
            <person name="Fujii C.Y."/>
            <person name="Gill J.E."/>
            <person name="Goldsmith A.D."/>
            <person name="Haas B."/>
            <person name="Hansen N.F."/>
            <person name="Hughes B."/>
            <person name="Huizar L."/>
            <person name="Hunter J.L."/>
            <person name="Jenkins J."/>
            <person name="Johnson-Hopson C."/>
            <person name="Khan S."/>
            <person name="Khaykin E."/>
            <person name="Kim C.J."/>
            <person name="Koo H.L."/>
            <person name="Kremenetskaia I."/>
            <person name="Kurtz D.B."/>
            <person name="Kwan A."/>
            <person name="Lam B."/>
            <person name="Langin-Hooper S."/>
            <person name="Lee A."/>
            <person name="Lee J.M."/>
            <person name="Lenz C.A."/>
            <person name="Li J.H."/>
            <person name="Li Y."/>
            <person name="Lin X."/>
            <person name="Liu S.X."/>
            <person name="Liu Z.A."/>
            <person name="Luros J.S."/>
            <person name="Maiti R."/>
            <person name="Marziali A."/>
            <person name="Militscher J."/>
            <person name="Miranda M."/>
            <person name="Nguyen M."/>
            <person name="Nierman W.C."/>
            <person name="Osborne B.I."/>
            <person name="Pai G."/>
            <person name="Peterson J."/>
            <person name="Pham P.K."/>
            <person name="Rizzo M."/>
            <person name="Rooney T."/>
            <person name="Rowley D."/>
            <person name="Sakano H."/>
            <person name="Salzberg S.L."/>
            <person name="Schwartz J.R."/>
            <person name="Shinn P."/>
            <person name="Southwick A.M."/>
            <person name="Sun H."/>
            <person name="Tallon L.J."/>
            <person name="Tambunga G."/>
            <person name="Toriumi M.J."/>
            <person name="Town C.D."/>
            <person name="Utterback T."/>
            <person name="Van Aken S."/>
            <person name="Vaysberg M."/>
            <person name="Vysotskaia V.S."/>
            <person name="Walker M."/>
            <person name="Wu D."/>
            <person name="Yu G."/>
            <person name="Fraser C.M."/>
            <person name="Venter J.C."/>
            <person name="Davis R.W."/>
        </authorList>
    </citation>
    <scope>NUCLEOTIDE SEQUENCE [LARGE SCALE GENOMIC DNA]</scope>
    <source>
        <strain>cv. Columbia</strain>
    </source>
</reference>
<protein>
    <submittedName>
        <fullName evidence="2">F9C16.16</fullName>
    </submittedName>
</protein>
<sequence length="368" mass="41374">MKSFFKGLVQSRIESSGYESSSIASESYSPNLMDDLISAGHICDVLHHQTAPHVQLPVELVDISDDDEDDSSSIVPVRNRQNSVPMSTEVLGVSSVTSRLAKRKRDTPSEEFLSQKQQKGKGVVVSGPRRSNLFQEFKFSSPLAEQRYLYFSRRQMIKELNLDPLAGDSVKVLVRGFECEFSHAKINALFYQKPVGARTQRIQTAGGRLVYRIAHKMAIDFGEVVYDHVFQLALKSVSNFFLSFPSLIYCLIQTQHPDIQILKRTSASVSQATPLGLRAAVQQAVTILQAALDAGGDDARTADEPEQCFARTWQVVADDVESQEWKLAWRGIKDKIHREDIKDIISKNKKRNRLGNKEDSISRESRRS</sequence>
<accession>Q9LP02</accession>
<evidence type="ECO:0000256" key="1">
    <source>
        <dbReference type="SAM" id="MobiDB-lite"/>
    </source>
</evidence>
<proteinExistence type="predicted"/>
<organism evidence="2">
    <name type="scientific">Arabidopsis thaliana</name>
    <name type="common">Mouse-ear cress</name>
    <dbReference type="NCBI Taxonomy" id="3702"/>
    <lineage>
        <taxon>Eukaryota</taxon>
        <taxon>Viridiplantae</taxon>
        <taxon>Streptophyta</taxon>
        <taxon>Embryophyta</taxon>
        <taxon>Tracheophyta</taxon>
        <taxon>Spermatophyta</taxon>
        <taxon>Magnoliopsida</taxon>
        <taxon>eudicotyledons</taxon>
        <taxon>Gunneridae</taxon>
        <taxon>Pentapetalae</taxon>
        <taxon>rosids</taxon>
        <taxon>malvids</taxon>
        <taxon>Brassicales</taxon>
        <taxon>Brassicaceae</taxon>
        <taxon>Camelineae</taxon>
        <taxon>Arabidopsis</taxon>
    </lineage>
</organism>
<dbReference type="ExpressionAtlas" id="Q9LP02">
    <property type="expression patterns" value="differential"/>
</dbReference>
<dbReference type="EMBL" id="AC022314">
    <property type="protein sequence ID" value="AAF79684.1"/>
    <property type="molecule type" value="Genomic_DNA"/>
</dbReference>
<feature type="region of interest" description="Disordered" evidence="1">
    <location>
        <begin position="347"/>
        <end position="368"/>
    </location>
</feature>